<feature type="binding site" evidence="7">
    <location>
        <position position="145"/>
    </location>
    <ligand>
        <name>a 1,2-diacyl-sn-glycero-3-phospho-(1'-sn-glycerol)</name>
        <dbReference type="ChEBI" id="CHEBI:64716"/>
    </ligand>
</feature>
<evidence type="ECO:0000256" key="9">
    <source>
        <dbReference type="SAM" id="MobiDB-lite"/>
    </source>
</evidence>
<comment type="catalytic activity">
    <reaction evidence="7">
        <text>L-cysteinyl-[prolipoprotein] + a 1,2-diacyl-sn-glycero-3-phospho-(1'-sn-glycerol) = an S-1,2-diacyl-sn-glyceryl-L-cysteinyl-[prolipoprotein] + sn-glycerol 1-phosphate + H(+)</text>
        <dbReference type="Rhea" id="RHEA:56712"/>
        <dbReference type="Rhea" id="RHEA-COMP:14679"/>
        <dbReference type="Rhea" id="RHEA-COMP:14680"/>
        <dbReference type="ChEBI" id="CHEBI:15378"/>
        <dbReference type="ChEBI" id="CHEBI:29950"/>
        <dbReference type="ChEBI" id="CHEBI:57685"/>
        <dbReference type="ChEBI" id="CHEBI:64716"/>
        <dbReference type="ChEBI" id="CHEBI:140658"/>
        <dbReference type="EC" id="2.5.1.145"/>
    </reaction>
</comment>
<name>A0AAW5SIF7_MYCNV</name>
<evidence type="ECO:0000256" key="7">
    <source>
        <dbReference type="HAMAP-Rule" id="MF_01147"/>
    </source>
</evidence>
<reference evidence="10" key="1">
    <citation type="submission" date="2020-07" db="EMBL/GenBank/DDBJ databases">
        <authorList>
            <person name="Pettersson B.M.F."/>
            <person name="Behra P.R.K."/>
            <person name="Ramesh M."/>
            <person name="Das S."/>
            <person name="Dasgupta S."/>
            <person name="Kirsebom L.A."/>
        </authorList>
    </citation>
    <scope>NUCLEOTIDE SEQUENCE</scope>
    <source>
        <strain evidence="10">DSM 44203</strain>
    </source>
</reference>
<dbReference type="GO" id="GO:0005886">
    <property type="term" value="C:plasma membrane"/>
    <property type="evidence" value="ECO:0007669"/>
    <property type="project" value="UniProtKB-SubCell"/>
</dbReference>
<dbReference type="GO" id="GO:0008961">
    <property type="term" value="F:phosphatidylglycerol-prolipoprotein diacylglyceryl transferase activity"/>
    <property type="evidence" value="ECO:0007669"/>
    <property type="project" value="UniProtKB-UniRule"/>
</dbReference>
<dbReference type="PANTHER" id="PTHR30589:SF0">
    <property type="entry name" value="PHOSPHATIDYLGLYCEROL--PROLIPOPROTEIN DIACYLGLYCERYL TRANSFERASE"/>
    <property type="match status" value="1"/>
</dbReference>
<feature type="transmembrane region" description="Helical" evidence="7">
    <location>
        <begin position="25"/>
        <end position="42"/>
    </location>
</feature>
<dbReference type="RefSeq" id="WP_263987646.1">
    <property type="nucleotide sequence ID" value="NZ_JACKTI010000035.1"/>
</dbReference>
<keyword evidence="8" id="KW-0175">Coiled coil</keyword>
<feature type="transmembrane region" description="Helical" evidence="7">
    <location>
        <begin position="97"/>
        <end position="119"/>
    </location>
</feature>
<feature type="compositionally biased region" description="Acidic residues" evidence="9">
    <location>
        <begin position="711"/>
        <end position="756"/>
    </location>
</feature>
<organism evidence="10 11">
    <name type="scientific">Mycolicibacterium novocastrense</name>
    <name type="common">Mycobacterium novocastrense</name>
    <dbReference type="NCBI Taxonomy" id="59813"/>
    <lineage>
        <taxon>Bacteria</taxon>
        <taxon>Bacillati</taxon>
        <taxon>Actinomycetota</taxon>
        <taxon>Actinomycetes</taxon>
        <taxon>Mycobacteriales</taxon>
        <taxon>Mycobacteriaceae</taxon>
        <taxon>Mycolicibacterium</taxon>
    </lineage>
</organism>
<feature type="region of interest" description="Disordered" evidence="9">
    <location>
        <begin position="633"/>
        <end position="858"/>
    </location>
</feature>
<dbReference type="GO" id="GO:0042158">
    <property type="term" value="P:lipoprotein biosynthetic process"/>
    <property type="evidence" value="ECO:0007669"/>
    <property type="project" value="UniProtKB-UniRule"/>
</dbReference>
<feature type="transmembrane region" description="Helical" evidence="7">
    <location>
        <begin position="126"/>
        <end position="144"/>
    </location>
</feature>
<evidence type="ECO:0000313" key="11">
    <source>
        <dbReference type="Proteomes" id="UP001207528"/>
    </source>
</evidence>
<comment type="subcellular location">
    <subcellularLocation>
        <location evidence="7">Cell membrane</location>
        <topology evidence="7">Multi-pass membrane protein</topology>
    </subcellularLocation>
</comment>
<evidence type="ECO:0000256" key="3">
    <source>
        <dbReference type="ARBA" id="ARBA00022679"/>
    </source>
</evidence>
<protein>
    <recommendedName>
        <fullName evidence="7">Phosphatidylglycerol--prolipoprotein diacylglyceryl transferase</fullName>
        <ecNumber evidence="7">2.5.1.145</ecNumber>
    </recommendedName>
</protein>
<feature type="transmembrane region" description="Helical" evidence="7">
    <location>
        <begin position="255"/>
        <end position="273"/>
    </location>
</feature>
<feature type="compositionally biased region" description="Acidic residues" evidence="9">
    <location>
        <begin position="336"/>
        <end position="352"/>
    </location>
</feature>
<comment type="similarity">
    <text evidence="1 7">Belongs to the Lgt family.</text>
</comment>
<keyword evidence="10" id="KW-0328">Glycosyltransferase</keyword>
<feature type="transmembrane region" description="Helical" evidence="7">
    <location>
        <begin position="196"/>
        <end position="213"/>
    </location>
</feature>
<feature type="region of interest" description="Disordered" evidence="9">
    <location>
        <begin position="323"/>
        <end position="356"/>
    </location>
</feature>
<evidence type="ECO:0000256" key="2">
    <source>
        <dbReference type="ARBA" id="ARBA00022475"/>
    </source>
</evidence>
<dbReference type="HAMAP" id="MF_01147">
    <property type="entry name" value="Lgt"/>
    <property type="match status" value="1"/>
</dbReference>
<keyword evidence="3 7" id="KW-0808">Transferase</keyword>
<dbReference type="PANTHER" id="PTHR30589">
    <property type="entry name" value="PROLIPOPROTEIN DIACYLGLYCERYL TRANSFERASE"/>
    <property type="match status" value="1"/>
</dbReference>
<dbReference type="EC" id="2.5.1.145" evidence="7"/>
<evidence type="ECO:0000256" key="1">
    <source>
        <dbReference type="ARBA" id="ARBA00007150"/>
    </source>
</evidence>
<comment type="function">
    <text evidence="7">Catalyzes the transfer of the diacylglyceryl group from phosphatidylglycerol to the sulfhydryl group of the N-terminal cysteine of a prolipoprotein, the first step in the formation of mature lipoproteins.</text>
</comment>
<evidence type="ECO:0000256" key="5">
    <source>
        <dbReference type="ARBA" id="ARBA00022989"/>
    </source>
</evidence>
<dbReference type="NCBIfam" id="TIGR00544">
    <property type="entry name" value="lgt"/>
    <property type="match status" value="1"/>
</dbReference>
<evidence type="ECO:0000256" key="8">
    <source>
        <dbReference type="SAM" id="Coils"/>
    </source>
</evidence>
<keyword evidence="4 7" id="KW-0812">Transmembrane</keyword>
<sequence>MTTTVLAAIPSPAQGVWHLGPVPIRAYAVCIIVGIVAALIIGDRRWEARGGERGVIYDIALWAVPFGLIGGRLYHVATDWWRYFGDNGAGLAGVIRIWDGGLGIWGAVAFGAVGAWIACRRRGIPLPAFADAVAPGVILAQGIGRLGNYFNQELWGAETTLPWALKIYERRDSAGMIDNLNGVSTGEVVHLVHPTFLYELLWNLLVFAVLIYVDRRFKFGHGRLFALYVAGYCVGRFWIELLRVDDATLIEGVRINSFTATFVFIGAVVYIMVAPKGREDPASLRGKAEPERPTVEDLTEELAAVASTTGVFAAAKAAADEESETVKAESLTADVPEGEEIPVEEVSGDDLGADVAGVPADDLEEAEEFAAEGDEGSATEIEAVAEAEALAEEVDEAPAEEILEAEEFAEARRASDADGVGAVEGEEASDALADAAEAHEAAVEAEEAAEELADEAAAQTAATPPTKARRRLRFWPKRGRKDVDAAEEPFGGADVSGAAVPEAGEAADVGGVGAVEGEEASDALADAAEAHEAAVEGEAAAEELADEAEADEVEAEAVAEAEALADEVDEAPAEEILEAEAEADEVEAEAVAEAEALADEVDEAPAEEILEAEEFAEAGQASDAGGVGAVEGEEASDALADAAEAHEFAEAGQASDAGGVGAVEGEEASDALADAAEAHEAAIEGEAAAEELADEAEAQADEPAEATDSGEPTEGEAAAEELADEAEADEVEAEAVAEAEALADEVDEAPAEEILEAEGSPRPGRRPMPAVSVRSKVKKPATRSRMPLRHTRPRLRARLQPRSWPTRRRLKPTSPLRRLTPVSRPKLRLRARQQPRSWPTRPRLKPTKPVSHPPKVRR</sequence>
<dbReference type="EMBL" id="JACKTI010000035">
    <property type="protein sequence ID" value="MCV7023858.1"/>
    <property type="molecule type" value="Genomic_DNA"/>
</dbReference>
<dbReference type="AlphaFoldDB" id="A0AAW5SIF7"/>
<feature type="coiled-coil region" evidence="8">
    <location>
        <begin position="541"/>
        <end position="596"/>
    </location>
</feature>
<keyword evidence="6 7" id="KW-0472">Membrane</keyword>
<dbReference type="Proteomes" id="UP001207528">
    <property type="component" value="Unassembled WGS sequence"/>
</dbReference>
<feature type="compositionally biased region" description="Basic residues" evidence="9">
    <location>
        <begin position="775"/>
        <end position="811"/>
    </location>
</feature>
<dbReference type="InterPro" id="IPR001640">
    <property type="entry name" value="Lgt"/>
</dbReference>
<keyword evidence="5 7" id="KW-1133">Transmembrane helix</keyword>
<dbReference type="PROSITE" id="PS01311">
    <property type="entry name" value="LGT"/>
    <property type="match status" value="1"/>
</dbReference>
<reference evidence="10" key="2">
    <citation type="journal article" date="2022" name="BMC Genomics">
        <title>Comparative genome analysis of mycobacteria focusing on tRNA and non-coding RNA.</title>
        <authorList>
            <person name="Behra P.R.K."/>
            <person name="Pettersson B.M.F."/>
            <person name="Ramesh M."/>
            <person name="Das S."/>
            <person name="Dasgupta S."/>
            <person name="Kirsebom L.A."/>
        </authorList>
    </citation>
    <scope>NUCLEOTIDE SEQUENCE</scope>
    <source>
        <strain evidence="10">DSM 44203</strain>
    </source>
</reference>
<feature type="coiled-coil region" evidence="8">
    <location>
        <begin position="435"/>
        <end position="462"/>
    </location>
</feature>
<proteinExistence type="inferred from homology"/>
<evidence type="ECO:0000313" key="10">
    <source>
        <dbReference type="EMBL" id="MCV7023858.1"/>
    </source>
</evidence>
<evidence type="ECO:0000256" key="6">
    <source>
        <dbReference type="ARBA" id="ARBA00023136"/>
    </source>
</evidence>
<feature type="transmembrane region" description="Helical" evidence="7">
    <location>
        <begin position="54"/>
        <end position="77"/>
    </location>
</feature>
<comment type="pathway">
    <text evidence="7">Protein modification; lipoprotein biosynthesis (diacylglyceryl transfer).</text>
</comment>
<evidence type="ECO:0000256" key="4">
    <source>
        <dbReference type="ARBA" id="ARBA00022692"/>
    </source>
</evidence>
<gene>
    <name evidence="7" type="primary">lgt</name>
    <name evidence="10" type="ORF">H7I77_10950</name>
</gene>
<comment type="caution">
    <text evidence="10">The sequence shown here is derived from an EMBL/GenBank/DDBJ whole genome shotgun (WGS) entry which is preliminary data.</text>
</comment>
<keyword evidence="2 7" id="KW-1003">Cell membrane</keyword>
<accession>A0AAW5SIF7</accession>
<dbReference type="Pfam" id="PF01790">
    <property type="entry name" value="LGT"/>
    <property type="match status" value="1"/>
</dbReference>
<feature type="compositionally biased region" description="Acidic residues" evidence="9">
    <location>
        <begin position="687"/>
        <end position="705"/>
    </location>
</feature>